<dbReference type="Proteomes" id="UP001056778">
    <property type="component" value="Chromosome 1"/>
</dbReference>
<gene>
    <name evidence="1" type="ORF">MML48_1g04187</name>
</gene>
<dbReference type="EMBL" id="CM043015">
    <property type="protein sequence ID" value="KAI4470999.1"/>
    <property type="molecule type" value="Genomic_DNA"/>
</dbReference>
<accession>A0ACB9TW54</accession>
<comment type="caution">
    <text evidence="1">The sequence shown here is derived from an EMBL/GenBank/DDBJ whole genome shotgun (WGS) entry which is preliminary data.</text>
</comment>
<protein>
    <submittedName>
        <fullName evidence="1">Uncharacterized protein</fullName>
    </submittedName>
</protein>
<evidence type="ECO:0000313" key="2">
    <source>
        <dbReference type="Proteomes" id="UP001056778"/>
    </source>
</evidence>
<organism evidence="1 2">
    <name type="scientific">Holotrichia oblita</name>
    <name type="common">Chafer beetle</name>
    <dbReference type="NCBI Taxonomy" id="644536"/>
    <lineage>
        <taxon>Eukaryota</taxon>
        <taxon>Metazoa</taxon>
        <taxon>Ecdysozoa</taxon>
        <taxon>Arthropoda</taxon>
        <taxon>Hexapoda</taxon>
        <taxon>Insecta</taxon>
        <taxon>Pterygota</taxon>
        <taxon>Neoptera</taxon>
        <taxon>Endopterygota</taxon>
        <taxon>Coleoptera</taxon>
        <taxon>Polyphaga</taxon>
        <taxon>Scarabaeiformia</taxon>
        <taxon>Scarabaeidae</taxon>
        <taxon>Melolonthinae</taxon>
        <taxon>Holotrichia</taxon>
    </lineage>
</organism>
<name>A0ACB9TW54_HOLOL</name>
<evidence type="ECO:0000313" key="1">
    <source>
        <dbReference type="EMBL" id="KAI4470999.1"/>
    </source>
</evidence>
<keyword evidence="2" id="KW-1185">Reference proteome</keyword>
<reference evidence="1" key="1">
    <citation type="submission" date="2022-04" db="EMBL/GenBank/DDBJ databases">
        <title>Chromosome-scale genome assembly of Holotrichia oblita Faldermann.</title>
        <authorList>
            <person name="Rongchong L."/>
        </authorList>
    </citation>
    <scope>NUCLEOTIDE SEQUENCE</scope>
    <source>
        <strain evidence="1">81SQS9</strain>
    </source>
</reference>
<proteinExistence type="predicted"/>
<sequence length="254" mass="29252">MYKTLTLQTARNGTTAIVINISDTLNLRKRSSLLKTVSVTRKKQLLPRACKLYHIAANLKRMARRLDLKYTNLKERLRLAETYTRSEEFFKTVLNEPSCKFLLSQIRLQTQKPKGRRFNIDDKVLALEILKQSPKGYKLLQRLFALPSRKTLRVTSLPKSASDTADFLLFGDKIFDSVNGSRVKPLAGKTLRCAITAESEHIEFWNQATRVLDSITFDNKGNDFIPPTISNWKTTIRGLKYIWNKYGSRIFMST</sequence>